<organism evidence="2 3">
    <name type="scientific">Thalictrum thalictroides</name>
    <name type="common">Rue-anemone</name>
    <name type="synonym">Anemone thalictroides</name>
    <dbReference type="NCBI Taxonomy" id="46969"/>
    <lineage>
        <taxon>Eukaryota</taxon>
        <taxon>Viridiplantae</taxon>
        <taxon>Streptophyta</taxon>
        <taxon>Embryophyta</taxon>
        <taxon>Tracheophyta</taxon>
        <taxon>Spermatophyta</taxon>
        <taxon>Magnoliopsida</taxon>
        <taxon>Ranunculales</taxon>
        <taxon>Ranunculaceae</taxon>
        <taxon>Thalictroideae</taxon>
        <taxon>Thalictrum</taxon>
    </lineage>
</organism>
<protein>
    <submittedName>
        <fullName evidence="2">Rna-binding protein</fullName>
    </submittedName>
</protein>
<gene>
    <name evidence="2" type="ORF">FRX31_027620</name>
</gene>
<evidence type="ECO:0000256" key="1">
    <source>
        <dbReference type="SAM" id="MobiDB-lite"/>
    </source>
</evidence>
<dbReference type="AlphaFoldDB" id="A0A7J6VF09"/>
<evidence type="ECO:0000313" key="3">
    <source>
        <dbReference type="Proteomes" id="UP000554482"/>
    </source>
</evidence>
<dbReference type="Proteomes" id="UP000554482">
    <property type="component" value="Unassembled WGS sequence"/>
</dbReference>
<reference evidence="2 3" key="1">
    <citation type="submission" date="2020-06" db="EMBL/GenBank/DDBJ databases">
        <title>Transcriptomic and genomic resources for Thalictrum thalictroides and T. hernandezii: Facilitating candidate gene discovery in an emerging model plant lineage.</title>
        <authorList>
            <person name="Arias T."/>
            <person name="Riano-Pachon D.M."/>
            <person name="Di Stilio V.S."/>
        </authorList>
    </citation>
    <scope>NUCLEOTIDE SEQUENCE [LARGE SCALE GENOMIC DNA]</scope>
    <source>
        <strain evidence="3">cv. WT478/WT964</strain>
        <tissue evidence="2">Leaves</tissue>
    </source>
</reference>
<dbReference type="OrthoDB" id="1304739at2759"/>
<comment type="caution">
    <text evidence="2">The sequence shown here is derived from an EMBL/GenBank/DDBJ whole genome shotgun (WGS) entry which is preliminary data.</text>
</comment>
<feature type="region of interest" description="Disordered" evidence="1">
    <location>
        <begin position="1"/>
        <end position="20"/>
    </location>
</feature>
<sequence>MKKPSDLNNNKTTTTVQQHEQYPFVQVPPLAPLNVPPVLGYPTVYPTSMPMAGQYSVTQFQQAQFLFQKDKQTITPEAIKSVKAALASNESEQKTEKKVVYRKAAGQAWADPTLAEWPQSMSH</sequence>
<dbReference type="EMBL" id="JABWDY010034298">
    <property type="protein sequence ID" value="KAF5182800.1"/>
    <property type="molecule type" value="Genomic_DNA"/>
</dbReference>
<accession>A0A7J6VF09</accession>
<evidence type="ECO:0000313" key="2">
    <source>
        <dbReference type="EMBL" id="KAF5182800.1"/>
    </source>
</evidence>
<keyword evidence="3" id="KW-1185">Reference proteome</keyword>
<name>A0A7J6VF09_THATH</name>
<proteinExistence type="predicted"/>